<evidence type="ECO:0000313" key="3">
    <source>
        <dbReference type="Proteomes" id="UP000595140"/>
    </source>
</evidence>
<dbReference type="Pfam" id="PF01370">
    <property type="entry name" value="Epimerase"/>
    <property type="match status" value="1"/>
</dbReference>
<reference evidence="2 3" key="1">
    <citation type="submission" date="2018-04" db="EMBL/GenBank/DDBJ databases">
        <authorList>
            <person name="Vogel A."/>
        </authorList>
    </citation>
    <scope>NUCLEOTIDE SEQUENCE [LARGE SCALE GENOMIC DNA]</scope>
</reference>
<keyword evidence="3" id="KW-1185">Reference proteome</keyword>
<dbReference type="PROSITE" id="PS50878">
    <property type="entry name" value="RT_POL"/>
    <property type="match status" value="1"/>
</dbReference>
<accession>A0A484LIA5</accession>
<evidence type="ECO:0000313" key="2">
    <source>
        <dbReference type="EMBL" id="VFQ76044.1"/>
    </source>
</evidence>
<dbReference type="InterPro" id="IPR043502">
    <property type="entry name" value="DNA/RNA_pol_sf"/>
</dbReference>
<organism evidence="2 3">
    <name type="scientific">Cuscuta campestris</name>
    <dbReference type="NCBI Taxonomy" id="132261"/>
    <lineage>
        <taxon>Eukaryota</taxon>
        <taxon>Viridiplantae</taxon>
        <taxon>Streptophyta</taxon>
        <taxon>Embryophyta</taxon>
        <taxon>Tracheophyta</taxon>
        <taxon>Spermatophyta</taxon>
        <taxon>Magnoliopsida</taxon>
        <taxon>eudicotyledons</taxon>
        <taxon>Gunneridae</taxon>
        <taxon>Pentapetalae</taxon>
        <taxon>asterids</taxon>
        <taxon>lamiids</taxon>
        <taxon>Solanales</taxon>
        <taxon>Convolvulaceae</taxon>
        <taxon>Cuscuteae</taxon>
        <taxon>Cuscuta</taxon>
        <taxon>Cuscuta subgen. Grammica</taxon>
        <taxon>Cuscuta sect. Cleistogrammica</taxon>
    </lineage>
</organism>
<dbReference type="SUPFAM" id="SSF56672">
    <property type="entry name" value="DNA/RNA polymerases"/>
    <property type="match status" value="1"/>
</dbReference>
<gene>
    <name evidence="2" type="ORF">CCAM_LOCUS17820</name>
</gene>
<dbReference type="OrthoDB" id="1750433at2759"/>
<dbReference type="InterPro" id="IPR000477">
    <property type="entry name" value="RT_dom"/>
</dbReference>
<dbReference type="SUPFAM" id="SSF51735">
    <property type="entry name" value="NAD(P)-binding Rossmann-fold domains"/>
    <property type="match status" value="1"/>
</dbReference>
<feature type="domain" description="Reverse transcriptase" evidence="1">
    <location>
        <begin position="211"/>
        <end position="444"/>
    </location>
</feature>
<dbReference type="CDD" id="cd01650">
    <property type="entry name" value="RT_nLTR_like"/>
    <property type="match status" value="1"/>
</dbReference>
<dbReference type="Proteomes" id="UP000595140">
    <property type="component" value="Unassembled WGS sequence"/>
</dbReference>
<name>A0A484LIA5_9ASTE</name>
<dbReference type="InterPro" id="IPR036291">
    <property type="entry name" value="NAD(P)-bd_dom_sf"/>
</dbReference>
<dbReference type="Gene3D" id="3.40.50.720">
    <property type="entry name" value="NAD(P)-binding Rossmann-like Domain"/>
    <property type="match status" value="1"/>
</dbReference>
<dbReference type="InterPro" id="IPR001509">
    <property type="entry name" value="Epimerase_deHydtase"/>
</dbReference>
<dbReference type="PANTHER" id="PTHR33116">
    <property type="entry name" value="REVERSE TRANSCRIPTASE ZINC-BINDING DOMAIN-CONTAINING PROTEIN-RELATED-RELATED"/>
    <property type="match status" value="1"/>
</dbReference>
<dbReference type="AlphaFoldDB" id="A0A484LIA5"/>
<dbReference type="Gene3D" id="3.90.25.10">
    <property type="entry name" value="UDP-galactose 4-epimerase, domain 1"/>
    <property type="match status" value="1"/>
</dbReference>
<protein>
    <recommendedName>
        <fullName evidence="1">Reverse transcriptase domain-containing protein</fullName>
    </recommendedName>
</protein>
<dbReference type="EMBL" id="OOIL02001465">
    <property type="protein sequence ID" value="VFQ76044.1"/>
    <property type="molecule type" value="Genomic_DNA"/>
</dbReference>
<sequence>MRGLANKLSSLKAAIKTWNKETFGDIFSQLQQAEDKSLEAEKEFEINPSQENREIMQKANAALIYSTNLEVQYWKQKANIRWLEKGDSNSKLFQAYVKGKRKKLSISHIIKPNGAGTSNPSEIKAEAISFFKNSFKQSQPPSFEPILPLIPMIISSEDNLRICTIPSLDEFKQAVWDLDGNSASGPDGFNGNFFKATWETIKQDVLTASQEFFLGQPIPRAYGSTFLTLIPKTDNLKRFEDYRPISLSTFMSKINTKLLANRLNTILPKLISKEQAAFQKALLKAFGFTNLSTALLMANLKGSFFSILLNGEPTGYFKMERGVKQGDPLSPLLFILAAEGFSRLINQQMDSSHLLRFNSGQVKFPSHLIYADDIMIFSRGDSRNLLKLKFTLDTYLKASGQEINLNKSKFYTSKKTTTLQIQHMEKAIGISRGKLPFTYLGAPICHGILRKEHCKDILGHFEKRIHSWYSKTLNQMGRLILIKHVLSSIPLHILAVHTLPKSIIHTLTKYMANFLWGQKEGAQKYHWIRWSELTKPEKEEGLGIKSLEDQHQVYTLKLWWKARTDVGIWGPFVRAKYMKTGNIKEKITDSPTWKRICRSNALADSHTTVVGDDMLWNGEPRRMGRSGGIDYGAYTYENLERELYWPAEKLRISITGAGGFIASHIARRLKNEGHYIIASDWKKNEHMTEDMFCHEFHLVDLRVMDNCLKVTKGVDHVFNLAADMGGMGFIQSNHSVIM</sequence>
<dbReference type="Pfam" id="PF00078">
    <property type="entry name" value="RVT_1"/>
    <property type="match status" value="1"/>
</dbReference>
<dbReference type="PANTHER" id="PTHR33116:SF67">
    <property type="entry name" value="REVERSE TRANSCRIPTASE"/>
    <property type="match status" value="1"/>
</dbReference>
<proteinExistence type="predicted"/>
<evidence type="ECO:0000259" key="1">
    <source>
        <dbReference type="PROSITE" id="PS50878"/>
    </source>
</evidence>